<dbReference type="STRING" id="640948.SAMN05216238_108193"/>
<dbReference type="Proteomes" id="UP000199474">
    <property type="component" value="Unassembled WGS sequence"/>
</dbReference>
<accession>A0A1I1XZR8</accession>
<dbReference type="FunFam" id="1.10.10.10:FF:000079">
    <property type="entry name" value="GntR family transcriptional regulator"/>
    <property type="match status" value="1"/>
</dbReference>
<dbReference type="PRINTS" id="PR00035">
    <property type="entry name" value="HTHGNTR"/>
</dbReference>
<evidence type="ECO:0000256" key="3">
    <source>
        <dbReference type="ARBA" id="ARBA00023163"/>
    </source>
</evidence>
<dbReference type="SUPFAM" id="SSF64288">
    <property type="entry name" value="Chorismate lyase-like"/>
    <property type="match status" value="1"/>
</dbReference>
<feature type="domain" description="HTH gntR-type" evidence="4">
    <location>
        <begin position="6"/>
        <end position="74"/>
    </location>
</feature>
<keyword evidence="1" id="KW-0805">Transcription regulation</keyword>
<sequence length="237" mass="27547">MWNKSLPLYKQIANNIKQDIEKEKLSDGDAIPSETKLAETYGVSRVTVREAIKQLVEEEVLYRIQGSGTYIRQQKIEHDIMKLQGFTEEMSNLDNNPSNEILEFQLMHPPEDAQHWLKIGAKEKVYYVKRLRIADGEPLILEESYLPVELFPDLSIDVMKRSKYAYIGSKGYHIDTRYGELIPKMPTGEIRTYLNIEAAEPLLHMLAYSTFKDGTVFEYSKVYYHPHKYSFKVASSR</sequence>
<dbReference type="PANTHER" id="PTHR44846">
    <property type="entry name" value="MANNOSYL-D-GLYCERATE TRANSPORT/METABOLISM SYSTEM REPRESSOR MNGR-RELATED"/>
    <property type="match status" value="1"/>
</dbReference>
<name>A0A1I1XZR8_9BACI</name>
<dbReference type="Gene3D" id="1.10.10.10">
    <property type="entry name" value="Winged helix-like DNA-binding domain superfamily/Winged helix DNA-binding domain"/>
    <property type="match status" value="1"/>
</dbReference>
<dbReference type="SMART" id="SM00866">
    <property type="entry name" value="UTRA"/>
    <property type="match status" value="1"/>
</dbReference>
<organism evidence="5 6">
    <name type="scientific">Lentibacillus persicus</name>
    <dbReference type="NCBI Taxonomy" id="640948"/>
    <lineage>
        <taxon>Bacteria</taxon>
        <taxon>Bacillati</taxon>
        <taxon>Bacillota</taxon>
        <taxon>Bacilli</taxon>
        <taxon>Bacillales</taxon>
        <taxon>Bacillaceae</taxon>
        <taxon>Lentibacillus</taxon>
    </lineage>
</organism>
<dbReference type="InterPro" id="IPR050679">
    <property type="entry name" value="Bact_HTH_transcr_reg"/>
</dbReference>
<dbReference type="SUPFAM" id="SSF46785">
    <property type="entry name" value="Winged helix' DNA-binding domain"/>
    <property type="match status" value="1"/>
</dbReference>
<dbReference type="InterPro" id="IPR036390">
    <property type="entry name" value="WH_DNA-bd_sf"/>
</dbReference>
<dbReference type="Gene3D" id="3.40.1410.10">
    <property type="entry name" value="Chorismate lyase-like"/>
    <property type="match status" value="1"/>
</dbReference>
<dbReference type="GO" id="GO:0003677">
    <property type="term" value="F:DNA binding"/>
    <property type="evidence" value="ECO:0007669"/>
    <property type="project" value="UniProtKB-KW"/>
</dbReference>
<dbReference type="InterPro" id="IPR000524">
    <property type="entry name" value="Tscrpt_reg_HTH_GntR"/>
</dbReference>
<dbReference type="PROSITE" id="PS50949">
    <property type="entry name" value="HTH_GNTR"/>
    <property type="match status" value="1"/>
</dbReference>
<gene>
    <name evidence="5" type="ORF">SAMN05216238_108193</name>
</gene>
<dbReference type="GO" id="GO:0003700">
    <property type="term" value="F:DNA-binding transcription factor activity"/>
    <property type="evidence" value="ECO:0007669"/>
    <property type="project" value="InterPro"/>
</dbReference>
<dbReference type="CDD" id="cd07377">
    <property type="entry name" value="WHTH_GntR"/>
    <property type="match status" value="1"/>
</dbReference>
<evidence type="ECO:0000259" key="4">
    <source>
        <dbReference type="PROSITE" id="PS50949"/>
    </source>
</evidence>
<keyword evidence="6" id="KW-1185">Reference proteome</keyword>
<dbReference type="EMBL" id="FOMR01000008">
    <property type="protein sequence ID" value="SFE12632.1"/>
    <property type="molecule type" value="Genomic_DNA"/>
</dbReference>
<proteinExistence type="predicted"/>
<dbReference type="Pfam" id="PF07702">
    <property type="entry name" value="UTRA"/>
    <property type="match status" value="1"/>
</dbReference>
<protein>
    <submittedName>
        <fullName evidence="5">Transcriptional regulator, GntR family</fullName>
    </submittedName>
</protein>
<dbReference type="InterPro" id="IPR036388">
    <property type="entry name" value="WH-like_DNA-bd_sf"/>
</dbReference>
<dbReference type="SMART" id="SM00345">
    <property type="entry name" value="HTH_GNTR"/>
    <property type="match status" value="1"/>
</dbReference>
<keyword evidence="2" id="KW-0238">DNA-binding</keyword>
<dbReference type="PANTHER" id="PTHR44846:SF1">
    <property type="entry name" value="MANNOSYL-D-GLYCERATE TRANSPORT_METABOLISM SYSTEM REPRESSOR MNGR-RELATED"/>
    <property type="match status" value="1"/>
</dbReference>
<reference evidence="6" key="1">
    <citation type="submission" date="2016-10" db="EMBL/GenBank/DDBJ databases">
        <authorList>
            <person name="Varghese N."/>
            <person name="Submissions S."/>
        </authorList>
    </citation>
    <scope>NUCLEOTIDE SEQUENCE [LARGE SCALE GENOMIC DNA]</scope>
    <source>
        <strain evidence="6">DSM 22530</strain>
    </source>
</reference>
<dbReference type="GO" id="GO:0045892">
    <property type="term" value="P:negative regulation of DNA-templated transcription"/>
    <property type="evidence" value="ECO:0007669"/>
    <property type="project" value="TreeGrafter"/>
</dbReference>
<dbReference type="AlphaFoldDB" id="A0A1I1XZR8"/>
<keyword evidence="3" id="KW-0804">Transcription</keyword>
<dbReference type="InterPro" id="IPR011663">
    <property type="entry name" value="UTRA"/>
</dbReference>
<dbReference type="Pfam" id="PF00392">
    <property type="entry name" value="GntR"/>
    <property type="match status" value="1"/>
</dbReference>
<dbReference type="OrthoDB" id="9815017at2"/>
<dbReference type="RefSeq" id="WP_090085920.1">
    <property type="nucleotide sequence ID" value="NZ_FOMR01000008.1"/>
</dbReference>
<dbReference type="InterPro" id="IPR028978">
    <property type="entry name" value="Chorismate_lyase_/UTRA_dom_sf"/>
</dbReference>
<evidence type="ECO:0000256" key="1">
    <source>
        <dbReference type="ARBA" id="ARBA00023015"/>
    </source>
</evidence>
<evidence type="ECO:0000313" key="6">
    <source>
        <dbReference type="Proteomes" id="UP000199474"/>
    </source>
</evidence>
<evidence type="ECO:0000313" key="5">
    <source>
        <dbReference type="EMBL" id="SFE12632.1"/>
    </source>
</evidence>
<evidence type="ECO:0000256" key="2">
    <source>
        <dbReference type="ARBA" id="ARBA00023125"/>
    </source>
</evidence>